<dbReference type="AlphaFoldDB" id="X1EQY4"/>
<organism evidence="1">
    <name type="scientific">marine sediment metagenome</name>
    <dbReference type="NCBI Taxonomy" id="412755"/>
    <lineage>
        <taxon>unclassified sequences</taxon>
        <taxon>metagenomes</taxon>
        <taxon>ecological metagenomes</taxon>
    </lineage>
</organism>
<dbReference type="EMBL" id="BARU01001642">
    <property type="protein sequence ID" value="GAH19529.1"/>
    <property type="molecule type" value="Genomic_DNA"/>
</dbReference>
<accession>X1EQY4</accession>
<feature type="non-terminal residue" evidence="1">
    <location>
        <position position="1"/>
    </location>
</feature>
<protein>
    <submittedName>
        <fullName evidence="1">Uncharacterized protein</fullName>
    </submittedName>
</protein>
<evidence type="ECO:0000313" key="1">
    <source>
        <dbReference type="EMBL" id="GAH19529.1"/>
    </source>
</evidence>
<reference evidence="1" key="1">
    <citation type="journal article" date="2014" name="Front. Microbiol.">
        <title>High frequency of phylogenetically diverse reductive dehalogenase-homologous genes in deep subseafloor sedimentary metagenomes.</title>
        <authorList>
            <person name="Kawai M."/>
            <person name="Futagami T."/>
            <person name="Toyoda A."/>
            <person name="Takaki Y."/>
            <person name="Nishi S."/>
            <person name="Hori S."/>
            <person name="Arai W."/>
            <person name="Tsubouchi T."/>
            <person name="Morono Y."/>
            <person name="Uchiyama I."/>
            <person name="Ito T."/>
            <person name="Fujiyama A."/>
            <person name="Inagaki F."/>
            <person name="Takami H."/>
        </authorList>
    </citation>
    <scope>NUCLEOTIDE SEQUENCE</scope>
    <source>
        <strain evidence="1">Expedition CK06-06</strain>
    </source>
</reference>
<gene>
    <name evidence="1" type="ORF">S03H2_04202</name>
</gene>
<proteinExistence type="predicted"/>
<name>X1EQY4_9ZZZZ</name>
<comment type="caution">
    <text evidence="1">The sequence shown here is derived from an EMBL/GenBank/DDBJ whole genome shotgun (WGS) entry which is preliminary data.</text>
</comment>
<sequence length="117" mass="13989">EDASYIVSTAEYKRVWAFTDQQISGIRNLYKKRVYDENQTRDKLSRLNLPAEQINVLMQQWHYEKVEELDATWTTAQTLKFFKRGLISIQRVEQELTLNGYNSERTNILIRDAQWTK</sequence>